<comment type="caution">
    <text evidence="1">The sequence shown here is derived from an EMBL/GenBank/DDBJ whole genome shotgun (WGS) entry which is preliminary data.</text>
</comment>
<sequence length="86" mass="9684">MSGGFYKYRCKYFYSHNCTNWVWVNNAPCASCLAEGRDQTSYGLSPPRHNRKGFLSDSRARNGEIFFGVAPNILIGSTLTRKDPDA</sequence>
<gene>
    <name evidence="1" type="ORF">CRHIZ90672A_00018702</name>
</gene>
<dbReference type="EMBL" id="CABFNQ020000751">
    <property type="protein sequence ID" value="CAH0034977.1"/>
    <property type="molecule type" value="Genomic_DNA"/>
</dbReference>
<dbReference type="AlphaFoldDB" id="A0A9N9VVI6"/>
<proteinExistence type="predicted"/>
<organism evidence="1 2">
    <name type="scientific">Clonostachys rhizophaga</name>
    <dbReference type="NCBI Taxonomy" id="160324"/>
    <lineage>
        <taxon>Eukaryota</taxon>
        <taxon>Fungi</taxon>
        <taxon>Dikarya</taxon>
        <taxon>Ascomycota</taxon>
        <taxon>Pezizomycotina</taxon>
        <taxon>Sordariomycetes</taxon>
        <taxon>Hypocreomycetidae</taxon>
        <taxon>Hypocreales</taxon>
        <taxon>Bionectriaceae</taxon>
        <taxon>Clonostachys</taxon>
    </lineage>
</organism>
<reference evidence="1" key="1">
    <citation type="submission" date="2021-10" db="EMBL/GenBank/DDBJ databases">
        <authorList>
            <person name="Piombo E."/>
        </authorList>
    </citation>
    <scope>NUCLEOTIDE SEQUENCE</scope>
</reference>
<protein>
    <submittedName>
        <fullName evidence="1">Uncharacterized protein</fullName>
    </submittedName>
</protein>
<keyword evidence="2" id="KW-1185">Reference proteome</keyword>
<accession>A0A9N9VVI6</accession>
<evidence type="ECO:0000313" key="1">
    <source>
        <dbReference type="EMBL" id="CAH0034977.1"/>
    </source>
</evidence>
<name>A0A9N9VVI6_9HYPO</name>
<dbReference type="OrthoDB" id="6079484at2759"/>
<evidence type="ECO:0000313" key="2">
    <source>
        <dbReference type="Proteomes" id="UP000696573"/>
    </source>
</evidence>
<dbReference type="Proteomes" id="UP000696573">
    <property type="component" value="Unassembled WGS sequence"/>
</dbReference>